<dbReference type="GeneID" id="25260729"/>
<keyword evidence="2" id="KW-1185">Reference proteome</keyword>
<dbReference type="Gene3D" id="3.90.1640.10">
    <property type="entry name" value="inorganic pyrophosphatase (n-terminal core)"/>
    <property type="match status" value="1"/>
</dbReference>
<accession>A0A098VMV9</accession>
<dbReference type="HOGENOM" id="CLU_560296_0_0_1"/>
<evidence type="ECO:0000313" key="1">
    <source>
        <dbReference type="EMBL" id="KGG50387.1"/>
    </source>
</evidence>
<dbReference type="PROSITE" id="PS00018">
    <property type="entry name" value="EF_HAND_1"/>
    <property type="match status" value="1"/>
</dbReference>
<dbReference type="SUPFAM" id="SSF64182">
    <property type="entry name" value="DHH phosphoesterases"/>
    <property type="match status" value="1"/>
</dbReference>
<protein>
    <submittedName>
        <fullName evidence="1">Uncharacterized protein</fullName>
    </submittedName>
</protein>
<evidence type="ECO:0000313" key="2">
    <source>
        <dbReference type="Proteomes" id="UP000029725"/>
    </source>
</evidence>
<dbReference type="Proteomes" id="UP000029725">
    <property type="component" value="Unassembled WGS sequence"/>
</dbReference>
<organism evidence="1 2">
    <name type="scientific">Mitosporidium daphniae</name>
    <dbReference type="NCBI Taxonomy" id="1485682"/>
    <lineage>
        <taxon>Eukaryota</taxon>
        <taxon>Fungi</taxon>
        <taxon>Fungi incertae sedis</taxon>
        <taxon>Microsporidia</taxon>
        <taxon>Mitosporidium</taxon>
    </lineage>
</organism>
<dbReference type="InterPro" id="IPR038222">
    <property type="entry name" value="DHHA2_dom_sf"/>
</dbReference>
<gene>
    <name evidence="1" type="ORF">DI09_72p60</name>
</gene>
<dbReference type="Gene3D" id="3.10.310.20">
    <property type="entry name" value="DHHA2 domain"/>
    <property type="match status" value="1"/>
</dbReference>
<dbReference type="EMBL" id="JMKJ01000582">
    <property type="protein sequence ID" value="KGG50387.1"/>
    <property type="molecule type" value="Genomic_DNA"/>
</dbReference>
<dbReference type="VEuPathDB" id="MicrosporidiaDB:DI09_72p60"/>
<name>A0A098VMV9_9MICR</name>
<dbReference type="RefSeq" id="XP_013236830.1">
    <property type="nucleotide sequence ID" value="XM_013381376.1"/>
</dbReference>
<reference evidence="1 2" key="1">
    <citation type="submission" date="2014-04" db="EMBL/GenBank/DDBJ databases">
        <title>A new species of microsporidia sheds light on the evolution of extreme parasitism.</title>
        <authorList>
            <person name="Haag K.L."/>
            <person name="James T.Y."/>
            <person name="Larsson R."/>
            <person name="Schaer T.M."/>
            <person name="Refardt D."/>
            <person name="Pombert J.-F."/>
            <person name="Ebert D."/>
        </authorList>
    </citation>
    <scope>NUCLEOTIDE SEQUENCE [LARGE SCALE GENOMIC DNA]</scope>
    <source>
        <strain evidence="1 2">UGP3</strain>
        <tissue evidence="1">Spores</tissue>
    </source>
</reference>
<proteinExistence type="predicted"/>
<comment type="caution">
    <text evidence="1">The sequence shown here is derived from an EMBL/GenBank/DDBJ whole genome shotgun (WGS) entry which is preliminary data.</text>
</comment>
<sequence>MPTPHFIVGNESSDLDSIVSSIVVAKYGNELFGRVGDVDTKHIAVLVTPGDMFFFKKYCSYVVENIMDVDLTDTSEILFIDDFMATAKCCDSICVSLVDGPQIPLFLRLFNYNFQVFNIIDHHCFDASARYLGECVFIDPCASNCTNVFRVMWEKIFHKNASTSTLESIFFEHPSHAKHRFWENPHWFAELLEAKKEPVDRVLLALLCVIVVDSIGMDMDGSDKVTIHDVKACLSILQYLRIGKFISLCPEEFEQPLLFAFVRENHLQLFGSIFAHLKEYSSFSATALLVSPQIVLQLDYKDYLYEFRDAKERFFAYGISSISCSLYEFVSDCSVEKETASFADFSSKLVAHFALKAKLIPNYSFLFVMTCQSREIMTNDSLIADDAKDSLIADDAKSSFIGARQLSFCSPADYFGTLDINDAAECVLENFEQLFPGLISNLELKFVSALVANSFVTVSFIQGKYKMSRKAIQPVIHESIGHRSKPH</sequence>
<dbReference type="InterPro" id="IPR018247">
    <property type="entry name" value="EF_Hand_1_Ca_BS"/>
</dbReference>
<dbReference type="AlphaFoldDB" id="A0A098VMV9"/>
<dbReference type="InterPro" id="IPR038763">
    <property type="entry name" value="DHH_sf"/>
</dbReference>